<dbReference type="Proteomes" id="UP000240739">
    <property type="component" value="Unassembled WGS sequence"/>
</dbReference>
<protein>
    <recommendedName>
        <fullName evidence="3">Tyr recombinase domain-containing protein</fullName>
    </recommendedName>
</protein>
<accession>A0A2T4UJ92</accession>
<dbReference type="InterPro" id="IPR011010">
    <property type="entry name" value="DNA_brk_join_enz"/>
</dbReference>
<evidence type="ECO:0000256" key="1">
    <source>
        <dbReference type="ARBA" id="ARBA00023172"/>
    </source>
</evidence>
<feature type="compositionally biased region" description="Low complexity" evidence="2">
    <location>
        <begin position="20"/>
        <end position="35"/>
    </location>
</feature>
<sequence>MSSDPRGSGTAAGRPRVARSSGGPPTATAPAGTSRPRLRRRSSTVCSRPSGRATFGRLQSGTVRDAFYRGLDNAGLEHLREKEDNPMTFHDLRHTFGTVAVREFDLVVVQAYMDHSEIGTTMRYVHHVPRHDAARRLSAAFAEDRGAPAPPPSVRPEKPSGSTAPPTPGASARRR</sequence>
<dbReference type="InterPro" id="IPR013762">
    <property type="entry name" value="Integrase-like_cat_sf"/>
</dbReference>
<evidence type="ECO:0000313" key="5">
    <source>
        <dbReference type="Proteomes" id="UP000240739"/>
    </source>
</evidence>
<dbReference type="Pfam" id="PF00589">
    <property type="entry name" value="Phage_integrase"/>
    <property type="match status" value="1"/>
</dbReference>
<organism evidence="4 5">
    <name type="scientific">Paraconexibacter algicola</name>
    <dbReference type="NCBI Taxonomy" id="2133960"/>
    <lineage>
        <taxon>Bacteria</taxon>
        <taxon>Bacillati</taxon>
        <taxon>Actinomycetota</taxon>
        <taxon>Thermoleophilia</taxon>
        <taxon>Solirubrobacterales</taxon>
        <taxon>Paraconexibacteraceae</taxon>
        <taxon>Paraconexibacter</taxon>
    </lineage>
</organism>
<gene>
    <name evidence="4" type="ORF">C7Y72_06370</name>
</gene>
<feature type="domain" description="Tyr recombinase" evidence="3">
    <location>
        <begin position="57"/>
        <end position="128"/>
    </location>
</feature>
<evidence type="ECO:0000256" key="2">
    <source>
        <dbReference type="SAM" id="MobiDB-lite"/>
    </source>
</evidence>
<evidence type="ECO:0000259" key="3">
    <source>
        <dbReference type="Pfam" id="PF00589"/>
    </source>
</evidence>
<dbReference type="SUPFAM" id="SSF56349">
    <property type="entry name" value="DNA breaking-rejoining enzymes"/>
    <property type="match status" value="1"/>
</dbReference>
<keyword evidence="5" id="KW-1185">Reference proteome</keyword>
<proteinExistence type="predicted"/>
<comment type="caution">
    <text evidence="4">The sequence shown here is derived from an EMBL/GenBank/DDBJ whole genome shotgun (WGS) entry which is preliminary data.</text>
</comment>
<dbReference type="Gene3D" id="1.10.443.10">
    <property type="entry name" value="Intergrase catalytic core"/>
    <property type="match status" value="1"/>
</dbReference>
<reference evidence="4 5" key="1">
    <citation type="submission" date="2018-03" db="EMBL/GenBank/DDBJ databases">
        <title>Aquarubrobacter algicola gen. nov., sp. nov., a novel actinobacterium isolated from shallow eutrophic lake during the end of cyanobacterial harmful algal blooms.</title>
        <authorList>
            <person name="Chun S.J."/>
        </authorList>
    </citation>
    <scope>NUCLEOTIDE SEQUENCE [LARGE SCALE GENOMIC DNA]</scope>
    <source>
        <strain evidence="4 5">Seoho-28</strain>
    </source>
</reference>
<dbReference type="GO" id="GO:0015074">
    <property type="term" value="P:DNA integration"/>
    <property type="evidence" value="ECO:0007669"/>
    <property type="project" value="InterPro"/>
</dbReference>
<dbReference type="AlphaFoldDB" id="A0A2T4UJ92"/>
<dbReference type="EMBL" id="PYYB01000001">
    <property type="protein sequence ID" value="PTL59302.1"/>
    <property type="molecule type" value="Genomic_DNA"/>
</dbReference>
<dbReference type="InterPro" id="IPR002104">
    <property type="entry name" value="Integrase_catalytic"/>
</dbReference>
<keyword evidence="1" id="KW-0233">DNA recombination</keyword>
<dbReference type="GO" id="GO:0003677">
    <property type="term" value="F:DNA binding"/>
    <property type="evidence" value="ECO:0007669"/>
    <property type="project" value="InterPro"/>
</dbReference>
<feature type="region of interest" description="Disordered" evidence="2">
    <location>
        <begin position="1"/>
        <end position="53"/>
    </location>
</feature>
<feature type="region of interest" description="Disordered" evidence="2">
    <location>
        <begin position="139"/>
        <end position="175"/>
    </location>
</feature>
<name>A0A2T4UJ92_9ACTN</name>
<evidence type="ECO:0000313" key="4">
    <source>
        <dbReference type="EMBL" id="PTL59302.1"/>
    </source>
</evidence>
<dbReference type="CDD" id="cd00397">
    <property type="entry name" value="DNA_BRE_C"/>
    <property type="match status" value="1"/>
</dbReference>
<dbReference type="GO" id="GO:0006310">
    <property type="term" value="P:DNA recombination"/>
    <property type="evidence" value="ECO:0007669"/>
    <property type="project" value="UniProtKB-KW"/>
</dbReference>